<proteinExistence type="predicted"/>
<protein>
    <submittedName>
        <fullName evidence="1">Uncharacterized protein</fullName>
    </submittedName>
</protein>
<keyword evidence="1" id="KW-0614">Plasmid</keyword>
<geneLocation type="plasmid" evidence="1 2">
    <name>pTHECO01</name>
</geneLocation>
<dbReference type="AlphaFoldDB" id="L0EKF7"/>
<accession>L0EKF7</accession>
<dbReference type="Proteomes" id="UP000010795">
    <property type="component" value="Plasmid pTHECO01"/>
</dbReference>
<evidence type="ECO:0000313" key="2">
    <source>
        <dbReference type="Proteomes" id="UP000010795"/>
    </source>
</evidence>
<organism evidence="1 2">
    <name type="scientific">Thermobacillus composti (strain DSM 18247 / JCM 13945 / KWC4)</name>
    <dbReference type="NCBI Taxonomy" id="717605"/>
    <lineage>
        <taxon>Bacteria</taxon>
        <taxon>Bacillati</taxon>
        <taxon>Bacillota</taxon>
        <taxon>Bacilli</taxon>
        <taxon>Bacillales</taxon>
        <taxon>Paenibacillaceae</taxon>
        <taxon>Thermobacillus</taxon>
    </lineage>
</organism>
<evidence type="ECO:0000313" key="1">
    <source>
        <dbReference type="EMBL" id="AGA60012.1"/>
    </source>
</evidence>
<dbReference type="HOGENOM" id="CLU_3367883_0_0_9"/>
<reference evidence="2" key="1">
    <citation type="submission" date="2012-01" db="EMBL/GenBank/DDBJ databases">
        <title>Complete sequence of plasmid of Thermobacillus composti KWC4.</title>
        <authorList>
            <person name="Lucas S."/>
            <person name="Han J."/>
            <person name="Lapidus A."/>
            <person name="Cheng J.-F."/>
            <person name="Goodwin L."/>
            <person name="Pitluck S."/>
            <person name="Peters L."/>
            <person name="Ovchinnikova G."/>
            <person name="Teshima H."/>
            <person name="Detter J.C."/>
            <person name="Han C."/>
            <person name="Tapia R."/>
            <person name="Land M."/>
            <person name="Hauser L."/>
            <person name="Kyrpides N."/>
            <person name="Ivanova N."/>
            <person name="Pagani I."/>
            <person name="Anderson I."/>
            <person name="Woyke T."/>
        </authorList>
    </citation>
    <scope>NUCLEOTIDE SEQUENCE [LARGE SCALE GENOMIC DNA]</scope>
    <source>
        <strain evidence="2">DSM 18247 / JCM 13945 / KWC4</strain>
        <plasmid evidence="2">Plasmid pTHECO01</plasmid>
    </source>
</reference>
<sequence>MSLKRFPKSIQGEIYLNKCLKVERGMKGAGFFIFE</sequence>
<gene>
    <name evidence="1" type="ordered locus">Theco_4008</name>
</gene>
<dbReference type="EMBL" id="CP003256">
    <property type="protein sequence ID" value="AGA60012.1"/>
    <property type="molecule type" value="Genomic_DNA"/>
</dbReference>
<dbReference type="KEGG" id="tco:Theco_4008"/>
<keyword evidence="2" id="KW-1185">Reference proteome</keyword>
<name>L0EKF7_THECK</name>